<dbReference type="Gene3D" id="3.60.20.10">
    <property type="entry name" value="Glutamine Phosphoribosylpyrophosphate, subunit 1, domain 1"/>
    <property type="match status" value="1"/>
</dbReference>
<comment type="caution">
    <text evidence="9">The sequence shown here is derived from an EMBL/GenBank/DDBJ whole genome shotgun (WGS) entry which is preliminary data.</text>
</comment>
<dbReference type="PANTHER" id="PTHR32194">
    <property type="entry name" value="METALLOPROTEASE TLDD"/>
    <property type="match status" value="1"/>
</dbReference>
<dbReference type="SUPFAM" id="SSF56235">
    <property type="entry name" value="N-terminal nucleophile aminohydrolases (Ntn hydrolases)"/>
    <property type="match status" value="1"/>
</dbReference>
<dbReference type="PRINTS" id="PR00141">
    <property type="entry name" value="PROTEASOME"/>
</dbReference>
<sequence>MDPVKSLKGTKKTGTTICGVVFKGGVVLGADSKATGGHIVMDKSCMKIHKMTPSIYCGGAGTAADTHHVTAMIGSQLRLLELNTGRPIRVETACVKLKRHLFPYQGHVGAHLILGGCDFTGPHLYNVSNHGSVSPEDFSVMGSGSYAAVGVMESKYKPDMTEEEAINLTIEAITAGIIHDEGSGFFVNYTVIRHIKESPYAEVSHGYHVSRPAPRQKKIKGLFTIPRGETEIMKEIVVDFATQTSEITIDKPHNTPIKPVGYMQ</sequence>
<dbReference type="EMBL" id="JARBJD010000001">
    <property type="protein sequence ID" value="KAK2964950.1"/>
    <property type="molecule type" value="Genomic_DNA"/>
</dbReference>
<keyword evidence="6 8" id="KW-0647">Proteasome</keyword>
<evidence type="ECO:0000256" key="2">
    <source>
        <dbReference type="ARBA" id="ARBA00022490"/>
    </source>
</evidence>
<dbReference type="InterPro" id="IPR001353">
    <property type="entry name" value="Proteasome_sua/b"/>
</dbReference>
<comment type="function">
    <text evidence="8">Component of the proteasome, a multicatalytic proteinase complex which is characterized by its ability to cleave peptides with Arg, Phe, Tyr, Leu, and Glu adjacent to the leaving group at neutral or slightly basic pH. The proteasome has an ATP-dependent proteolytic activity.</text>
</comment>
<keyword evidence="4" id="KW-0888">Threonine protease</keyword>
<dbReference type="Proteomes" id="UP001281761">
    <property type="component" value="Unassembled WGS sequence"/>
</dbReference>
<evidence type="ECO:0000256" key="6">
    <source>
        <dbReference type="ARBA" id="ARBA00022942"/>
    </source>
</evidence>
<evidence type="ECO:0000256" key="1">
    <source>
        <dbReference type="ARBA" id="ARBA00001198"/>
    </source>
</evidence>
<dbReference type="InterPro" id="IPR000243">
    <property type="entry name" value="Pept_T1A_subB"/>
</dbReference>
<gene>
    <name evidence="9" type="ORF">BLNAU_251</name>
</gene>
<dbReference type="PANTHER" id="PTHR32194:SF4">
    <property type="entry name" value="PROTEASOME SUBUNIT BETA TYPE-7"/>
    <property type="match status" value="1"/>
</dbReference>
<comment type="subunit">
    <text evidence="8">Component of the proteasome complex.</text>
</comment>
<comment type="catalytic activity">
    <reaction evidence="1">
        <text>Cleavage of peptide bonds with very broad specificity.</text>
        <dbReference type="EC" id="3.4.25.1"/>
    </reaction>
</comment>
<keyword evidence="10" id="KW-1185">Reference proteome</keyword>
<protein>
    <recommendedName>
        <fullName evidence="8">Proteasome subunit beta</fullName>
    </recommendedName>
</protein>
<keyword evidence="7 8" id="KW-0539">Nucleus</keyword>
<evidence type="ECO:0000256" key="4">
    <source>
        <dbReference type="ARBA" id="ARBA00022698"/>
    </source>
</evidence>
<evidence type="ECO:0000313" key="10">
    <source>
        <dbReference type="Proteomes" id="UP001281761"/>
    </source>
</evidence>
<reference evidence="9 10" key="1">
    <citation type="journal article" date="2022" name="bioRxiv">
        <title>Genomics of Preaxostyla Flagellates Illuminates Evolutionary Transitions and the Path Towards Mitochondrial Loss.</title>
        <authorList>
            <person name="Novak L.V.F."/>
            <person name="Treitli S.C."/>
            <person name="Pyrih J."/>
            <person name="Halakuc P."/>
            <person name="Pipaliya S.V."/>
            <person name="Vacek V."/>
            <person name="Brzon O."/>
            <person name="Soukal P."/>
            <person name="Eme L."/>
            <person name="Dacks J.B."/>
            <person name="Karnkowska A."/>
            <person name="Elias M."/>
            <person name="Hampl V."/>
        </authorList>
    </citation>
    <scope>NUCLEOTIDE SEQUENCE [LARGE SCALE GENOMIC DNA]</scope>
    <source>
        <strain evidence="9">NAU3</strain>
        <tissue evidence="9">Gut</tissue>
    </source>
</reference>
<comment type="subcellular location">
    <subcellularLocation>
        <location evidence="8">Cytoplasm</location>
    </subcellularLocation>
    <subcellularLocation>
        <location evidence="8">Nucleus</location>
    </subcellularLocation>
</comment>
<name>A0ABQ9YMF2_9EUKA</name>
<keyword evidence="3" id="KW-0645">Protease</keyword>
<organism evidence="9 10">
    <name type="scientific">Blattamonas nauphoetae</name>
    <dbReference type="NCBI Taxonomy" id="2049346"/>
    <lineage>
        <taxon>Eukaryota</taxon>
        <taxon>Metamonada</taxon>
        <taxon>Preaxostyla</taxon>
        <taxon>Oxymonadida</taxon>
        <taxon>Blattamonas</taxon>
    </lineage>
</organism>
<dbReference type="InterPro" id="IPR023333">
    <property type="entry name" value="Proteasome_suB-type"/>
</dbReference>
<dbReference type="GO" id="GO:0000502">
    <property type="term" value="C:proteasome complex"/>
    <property type="evidence" value="ECO:0007669"/>
    <property type="project" value="UniProtKB-KW"/>
</dbReference>
<evidence type="ECO:0000256" key="3">
    <source>
        <dbReference type="ARBA" id="ARBA00022670"/>
    </source>
</evidence>
<proteinExistence type="inferred from homology"/>
<keyword evidence="5 9" id="KW-0378">Hydrolase</keyword>
<dbReference type="PROSITE" id="PS51476">
    <property type="entry name" value="PROTEASOME_BETA_2"/>
    <property type="match status" value="1"/>
</dbReference>
<dbReference type="GO" id="GO:0016787">
    <property type="term" value="F:hydrolase activity"/>
    <property type="evidence" value="ECO:0007669"/>
    <property type="project" value="UniProtKB-KW"/>
</dbReference>
<accession>A0ABQ9YMF2</accession>
<evidence type="ECO:0000256" key="5">
    <source>
        <dbReference type="ARBA" id="ARBA00022801"/>
    </source>
</evidence>
<dbReference type="InterPro" id="IPR016050">
    <property type="entry name" value="Proteasome_bsu_CS"/>
</dbReference>
<dbReference type="PROSITE" id="PS00854">
    <property type="entry name" value="PROTEASOME_BETA_1"/>
    <property type="match status" value="1"/>
</dbReference>
<comment type="similarity">
    <text evidence="8">Belongs to the peptidase T1B family.</text>
</comment>
<evidence type="ECO:0000256" key="7">
    <source>
        <dbReference type="ARBA" id="ARBA00023242"/>
    </source>
</evidence>
<evidence type="ECO:0000313" key="9">
    <source>
        <dbReference type="EMBL" id="KAK2964950.1"/>
    </source>
</evidence>
<evidence type="ECO:0000256" key="8">
    <source>
        <dbReference type="RuleBase" id="RU004203"/>
    </source>
</evidence>
<dbReference type="Pfam" id="PF00227">
    <property type="entry name" value="Proteasome"/>
    <property type="match status" value="1"/>
</dbReference>
<keyword evidence="2 8" id="KW-0963">Cytoplasm</keyword>
<dbReference type="InterPro" id="IPR029055">
    <property type="entry name" value="Ntn_hydrolases_N"/>
</dbReference>
<dbReference type="CDD" id="cd03763">
    <property type="entry name" value="proteasome_beta_type_7"/>
    <property type="match status" value="1"/>
</dbReference>